<name>A0A225DT98_9BACT</name>
<sequence length="51" mass="5584">MVTAVAVWDHRPTPDELLDARLARGWEATTTATVNGDIILGHAACRVPRRC</sequence>
<reference evidence="2" key="1">
    <citation type="submission" date="2017-06" db="EMBL/GenBank/DDBJ databases">
        <title>Genome analysis of Fimbriiglobus ruber SP5, the first member of the order Planctomycetales with confirmed chitinolytic capability.</title>
        <authorList>
            <person name="Ravin N.V."/>
            <person name="Rakitin A.L."/>
            <person name="Ivanova A.A."/>
            <person name="Beletsky A.V."/>
            <person name="Kulichevskaya I.S."/>
            <person name="Mardanov A.V."/>
            <person name="Dedysh S.N."/>
        </authorList>
    </citation>
    <scope>NUCLEOTIDE SEQUENCE [LARGE SCALE GENOMIC DNA]</scope>
    <source>
        <strain evidence="2">SP5</strain>
    </source>
</reference>
<dbReference type="EMBL" id="NIDE01000003">
    <property type="protein sequence ID" value="OWK44551.1"/>
    <property type="molecule type" value="Genomic_DNA"/>
</dbReference>
<comment type="caution">
    <text evidence="1">The sequence shown here is derived from an EMBL/GenBank/DDBJ whole genome shotgun (WGS) entry which is preliminary data.</text>
</comment>
<evidence type="ECO:0000313" key="1">
    <source>
        <dbReference type="EMBL" id="OWK44551.1"/>
    </source>
</evidence>
<keyword evidence="2" id="KW-1185">Reference proteome</keyword>
<proteinExistence type="predicted"/>
<protein>
    <submittedName>
        <fullName evidence="1">Uncharacterized protein</fullName>
    </submittedName>
</protein>
<organism evidence="1 2">
    <name type="scientific">Fimbriiglobus ruber</name>
    <dbReference type="NCBI Taxonomy" id="1908690"/>
    <lineage>
        <taxon>Bacteria</taxon>
        <taxon>Pseudomonadati</taxon>
        <taxon>Planctomycetota</taxon>
        <taxon>Planctomycetia</taxon>
        <taxon>Gemmatales</taxon>
        <taxon>Gemmataceae</taxon>
        <taxon>Fimbriiglobus</taxon>
    </lineage>
</organism>
<accession>A0A225DT98</accession>
<dbReference type="Proteomes" id="UP000214646">
    <property type="component" value="Unassembled WGS sequence"/>
</dbReference>
<dbReference type="AlphaFoldDB" id="A0A225DT98"/>
<gene>
    <name evidence="1" type="ORF">FRUB_02483</name>
</gene>
<evidence type="ECO:0000313" key="2">
    <source>
        <dbReference type="Proteomes" id="UP000214646"/>
    </source>
</evidence>